<accession>A0A8T0IPB0</accession>
<dbReference type="GO" id="GO:0008121">
    <property type="term" value="F:quinol-cytochrome-c reductase activity"/>
    <property type="evidence" value="ECO:0007669"/>
    <property type="project" value="UniProtKB-EC"/>
</dbReference>
<evidence type="ECO:0000313" key="19">
    <source>
        <dbReference type="Proteomes" id="UP000822688"/>
    </source>
</evidence>
<dbReference type="InterPro" id="IPR036922">
    <property type="entry name" value="Rieske_2Fe-2S_sf"/>
</dbReference>
<dbReference type="OrthoDB" id="1637982at2759"/>
<evidence type="ECO:0000256" key="10">
    <source>
        <dbReference type="ARBA" id="ARBA00023004"/>
    </source>
</evidence>
<evidence type="ECO:0000256" key="16">
    <source>
        <dbReference type="RuleBase" id="RU004495"/>
    </source>
</evidence>
<keyword evidence="5" id="KW-0001">2Fe-2S</keyword>
<keyword evidence="13" id="KW-1015">Disulfide bond</keyword>
<sequence length="272" mass="29298">MLARGLGRRLPALARLAAPAHSSSGALFDATISAKEDRVTDAGAALPGATPLTRSWNFSRGFASDALAGTASGTAAVPATTQALKNISNEITYDFHTHDRITPGDPTKKAFTYLVLTGGRFIYASALRILALKVILSMSASRDVLAMASLEVDIASIEPGSTVTVKWRGKPVFVRHRTEHDIQLANSTPMKELRDPEEDSVRVQNPEWLVVVGVCTHLGCVPLPNAGDYGGWFCPCHGSHYDISGRIRKGPAPYNLEVPEYKFTEETKLLIG</sequence>
<keyword evidence="16" id="KW-0496">Mitochondrion</keyword>
<comment type="miscellaneous">
    <text evidence="15">The Rieske protein is a high potential 2Fe-2S protein.</text>
</comment>
<dbReference type="PRINTS" id="PR00162">
    <property type="entry name" value="RIESKE"/>
</dbReference>
<dbReference type="PROSITE" id="PS51296">
    <property type="entry name" value="RIESKE"/>
    <property type="match status" value="1"/>
</dbReference>
<keyword evidence="11" id="KW-0411">Iron-sulfur</keyword>
<dbReference type="InterPro" id="IPR005805">
    <property type="entry name" value="Rieske_Fe-S_prot_C"/>
</dbReference>
<dbReference type="GO" id="GO:0046872">
    <property type="term" value="F:metal ion binding"/>
    <property type="evidence" value="ECO:0007669"/>
    <property type="project" value="UniProtKB-KW"/>
</dbReference>
<dbReference type="GO" id="GO:0005743">
    <property type="term" value="C:mitochondrial inner membrane"/>
    <property type="evidence" value="ECO:0007669"/>
    <property type="project" value="UniProtKB-SubCell"/>
</dbReference>
<evidence type="ECO:0000256" key="8">
    <source>
        <dbReference type="ARBA" id="ARBA00022946"/>
    </source>
</evidence>
<keyword evidence="19" id="KW-1185">Reference proteome</keyword>
<evidence type="ECO:0000256" key="7">
    <source>
        <dbReference type="ARBA" id="ARBA00022792"/>
    </source>
</evidence>
<evidence type="ECO:0000256" key="15">
    <source>
        <dbReference type="RuleBase" id="RU004494"/>
    </source>
</evidence>
<gene>
    <name evidence="18" type="ORF">KC19_3G198700</name>
</gene>
<evidence type="ECO:0000313" key="18">
    <source>
        <dbReference type="EMBL" id="KAG0584273.1"/>
    </source>
</evidence>
<evidence type="ECO:0000256" key="9">
    <source>
        <dbReference type="ARBA" id="ARBA00022989"/>
    </source>
</evidence>
<evidence type="ECO:0000259" key="17">
    <source>
        <dbReference type="PROSITE" id="PS51296"/>
    </source>
</evidence>
<keyword evidence="4" id="KW-0812">Transmembrane</keyword>
<comment type="similarity">
    <text evidence="2">Belongs to the Rieske iron-sulfur protein family.</text>
</comment>
<dbReference type="SUPFAM" id="SSF81502">
    <property type="entry name" value="ISP transmembrane anchor"/>
    <property type="match status" value="1"/>
</dbReference>
<dbReference type="InterPro" id="IPR017941">
    <property type="entry name" value="Rieske_2Fe-2S"/>
</dbReference>
<evidence type="ECO:0000256" key="3">
    <source>
        <dbReference type="ARBA" id="ARBA00022660"/>
    </source>
</evidence>
<dbReference type="InterPro" id="IPR014349">
    <property type="entry name" value="Rieske_Fe-S_prot"/>
</dbReference>
<dbReference type="Pfam" id="PF02921">
    <property type="entry name" value="UCR_TM"/>
    <property type="match status" value="1"/>
</dbReference>
<comment type="caution">
    <text evidence="18">The sequence shown here is derived from an EMBL/GenBank/DDBJ whole genome shotgun (WGS) entry which is preliminary data.</text>
</comment>
<evidence type="ECO:0000256" key="5">
    <source>
        <dbReference type="ARBA" id="ARBA00022714"/>
    </source>
</evidence>
<dbReference type="InterPro" id="IPR004192">
    <property type="entry name" value="Rieske_TM"/>
</dbReference>
<keyword evidence="6" id="KW-0479">Metal-binding</keyword>
<dbReference type="Gene3D" id="2.102.10.10">
    <property type="entry name" value="Rieske [2Fe-2S] iron-sulphur domain"/>
    <property type="match status" value="1"/>
</dbReference>
<feature type="domain" description="Rieske" evidence="17">
    <location>
        <begin position="182"/>
        <end position="270"/>
    </location>
</feature>
<dbReference type="NCBIfam" id="TIGR01416">
    <property type="entry name" value="Rieske_proteo"/>
    <property type="match status" value="1"/>
</dbReference>
<keyword evidence="7" id="KW-0999">Mitochondrion inner membrane</keyword>
<reference evidence="18" key="1">
    <citation type="submission" date="2020-06" db="EMBL/GenBank/DDBJ databases">
        <title>WGS assembly of Ceratodon purpureus strain R40.</title>
        <authorList>
            <person name="Carey S.B."/>
            <person name="Jenkins J."/>
            <person name="Shu S."/>
            <person name="Lovell J.T."/>
            <person name="Sreedasyam A."/>
            <person name="Maumus F."/>
            <person name="Tiley G.P."/>
            <person name="Fernandez-Pozo N."/>
            <person name="Barry K."/>
            <person name="Chen C."/>
            <person name="Wang M."/>
            <person name="Lipzen A."/>
            <person name="Daum C."/>
            <person name="Saski C.A."/>
            <person name="Payton A.C."/>
            <person name="Mcbreen J.C."/>
            <person name="Conrad R.E."/>
            <person name="Kollar L.M."/>
            <person name="Olsson S."/>
            <person name="Huttunen S."/>
            <person name="Landis J.B."/>
            <person name="Wickett N.J."/>
            <person name="Johnson M.G."/>
            <person name="Rensing S.A."/>
            <person name="Grimwood J."/>
            <person name="Schmutz J."/>
            <person name="Mcdaniel S.F."/>
        </authorList>
    </citation>
    <scope>NUCLEOTIDE SEQUENCE</scope>
    <source>
        <strain evidence="18">R40</strain>
    </source>
</reference>
<keyword evidence="9" id="KW-1133">Transmembrane helix</keyword>
<dbReference type="EMBL" id="CM026423">
    <property type="protein sequence ID" value="KAG0584273.1"/>
    <property type="molecule type" value="Genomic_DNA"/>
</dbReference>
<dbReference type="InterPro" id="IPR006317">
    <property type="entry name" value="Ubiquinol_cyt_c_Rdtase_Fe-S-su"/>
</dbReference>
<dbReference type="AlphaFoldDB" id="A0A8T0IPB0"/>
<keyword evidence="15" id="KW-0813">Transport</keyword>
<keyword evidence="10" id="KW-0408">Iron</keyword>
<dbReference type="Proteomes" id="UP000822688">
    <property type="component" value="Chromosome 3"/>
</dbReference>
<comment type="subcellular location">
    <subcellularLocation>
        <location evidence="1">Mitochondrion inner membrane</location>
        <topology evidence="1">Single-pass membrane protein</topology>
    </subcellularLocation>
</comment>
<evidence type="ECO:0000256" key="14">
    <source>
        <dbReference type="ARBA" id="ARBA00029351"/>
    </source>
</evidence>
<dbReference type="CDD" id="cd03470">
    <property type="entry name" value="Rieske_cytochrome_bc1"/>
    <property type="match status" value="1"/>
</dbReference>
<dbReference type="EC" id="7.1.1.8" evidence="15"/>
<dbReference type="GO" id="GO:0051537">
    <property type="term" value="F:2 iron, 2 sulfur cluster binding"/>
    <property type="evidence" value="ECO:0007669"/>
    <property type="project" value="UniProtKB-KW"/>
</dbReference>
<comment type="cofactor">
    <cofactor evidence="15">
        <name>[2Fe-2S] cluster</name>
        <dbReference type="ChEBI" id="CHEBI:190135"/>
    </cofactor>
    <text evidence="15">Binds 1 [2Fe-2S] cluster per subunit.</text>
</comment>
<keyword evidence="3 16" id="KW-0679">Respiratory chain</keyword>
<dbReference type="PANTHER" id="PTHR10134">
    <property type="entry name" value="CYTOCHROME B-C1 COMPLEX SUBUNIT RIESKE, MITOCHONDRIAL"/>
    <property type="match status" value="1"/>
</dbReference>
<evidence type="ECO:0000256" key="2">
    <source>
        <dbReference type="ARBA" id="ARBA00010651"/>
    </source>
</evidence>
<evidence type="ECO:0000256" key="12">
    <source>
        <dbReference type="ARBA" id="ARBA00023136"/>
    </source>
</evidence>
<evidence type="ECO:0000256" key="6">
    <source>
        <dbReference type="ARBA" id="ARBA00022723"/>
    </source>
</evidence>
<dbReference type="Pfam" id="PF00355">
    <property type="entry name" value="Rieske"/>
    <property type="match status" value="1"/>
</dbReference>
<comment type="catalytic activity">
    <reaction evidence="14 15">
        <text>a quinol + 2 Fe(III)-[cytochrome c](out) = a quinone + 2 Fe(II)-[cytochrome c](out) + 2 H(+)(out)</text>
        <dbReference type="Rhea" id="RHEA:11484"/>
        <dbReference type="Rhea" id="RHEA-COMP:10350"/>
        <dbReference type="Rhea" id="RHEA-COMP:14399"/>
        <dbReference type="ChEBI" id="CHEBI:15378"/>
        <dbReference type="ChEBI" id="CHEBI:24646"/>
        <dbReference type="ChEBI" id="CHEBI:29033"/>
        <dbReference type="ChEBI" id="CHEBI:29034"/>
        <dbReference type="ChEBI" id="CHEBI:132124"/>
        <dbReference type="EC" id="7.1.1.8"/>
    </reaction>
</comment>
<keyword evidence="12" id="KW-0472">Membrane</keyword>
<evidence type="ECO:0000256" key="13">
    <source>
        <dbReference type="ARBA" id="ARBA00023157"/>
    </source>
</evidence>
<name>A0A8T0IPB0_CERPU</name>
<keyword evidence="15" id="KW-0249">Electron transport</keyword>
<dbReference type="FunFam" id="2.102.10.10:FF:000001">
    <property type="entry name" value="Cytochrome b-c1 complex subunit Rieske, mitochondrial"/>
    <property type="match status" value="1"/>
</dbReference>
<evidence type="ECO:0000256" key="1">
    <source>
        <dbReference type="ARBA" id="ARBA00004434"/>
    </source>
</evidence>
<organism evidence="18 19">
    <name type="scientific">Ceratodon purpureus</name>
    <name type="common">Fire moss</name>
    <name type="synonym">Dicranum purpureum</name>
    <dbReference type="NCBI Taxonomy" id="3225"/>
    <lineage>
        <taxon>Eukaryota</taxon>
        <taxon>Viridiplantae</taxon>
        <taxon>Streptophyta</taxon>
        <taxon>Embryophyta</taxon>
        <taxon>Bryophyta</taxon>
        <taxon>Bryophytina</taxon>
        <taxon>Bryopsida</taxon>
        <taxon>Dicranidae</taxon>
        <taxon>Pseudoditrichales</taxon>
        <taxon>Ditrichaceae</taxon>
        <taxon>Ceratodon</taxon>
    </lineage>
</organism>
<evidence type="ECO:0000256" key="11">
    <source>
        <dbReference type="ARBA" id="ARBA00023014"/>
    </source>
</evidence>
<protein>
    <recommendedName>
        <fullName evidence="15">Cytochrome b-c1 complex subunit Rieske, mitochondrial</fullName>
        <ecNumber evidence="15">7.1.1.8</ecNumber>
    </recommendedName>
</protein>
<dbReference type="SUPFAM" id="SSF50022">
    <property type="entry name" value="ISP domain"/>
    <property type="match status" value="1"/>
</dbReference>
<evidence type="ECO:0000256" key="4">
    <source>
        <dbReference type="ARBA" id="ARBA00022692"/>
    </source>
</evidence>
<proteinExistence type="inferred from homology"/>
<keyword evidence="8" id="KW-0809">Transit peptide</keyword>